<comment type="caution">
    <text evidence="1">The sequence shown here is derived from an EMBL/GenBank/DDBJ whole genome shotgun (WGS) entry which is preliminary data.</text>
</comment>
<keyword evidence="2" id="KW-1185">Reference proteome</keyword>
<dbReference type="Proteomes" id="UP000887226">
    <property type="component" value="Unassembled WGS sequence"/>
</dbReference>
<gene>
    <name evidence="1" type="ORF">BJ878DRAFT_501517</name>
</gene>
<evidence type="ECO:0000313" key="1">
    <source>
        <dbReference type="EMBL" id="KAG9245449.1"/>
    </source>
</evidence>
<organism evidence="1 2">
    <name type="scientific">Calycina marina</name>
    <dbReference type="NCBI Taxonomy" id="1763456"/>
    <lineage>
        <taxon>Eukaryota</taxon>
        <taxon>Fungi</taxon>
        <taxon>Dikarya</taxon>
        <taxon>Ascomycota</taxon>
        <taxon>Pezizomycotina</taxon>
        <taxon>Leotiomycetes</taxon>
        <taxon>Helotiales</taxon>
        <taxon>Pezizellaceae</taxon>
        <taxon>Calycina</taxon>
    </lineage>
</organism>
<name>A0A9P7Z4I9_9HELO</name>
<sequence length="111" mass="12347">MGSDETFSDINDVVQTMNKIWVPMECLTDHIRYRNQELQRFRISLLTHAELTFGNEGLGELKYEVTATSVTVGGASIPLVINYIAHQLTNRPRKEGSIVRGGQHVSLSASS</sequence>
<dbReference type="AlphaFoldDB" id="A0A9P7Z4I9"/>
<reference evidence="1" key="1">
    <citation type="journal article" date="2021" name="IMA Fungus">
        <title>Genomic characterization of three marine fungi, including Emericellopsis atlantica sp. nov. with signatures of a generalist lifestyle and marine biomass degradation.</title>
        <authorList>
            <person name="Hagestad O.C."/>
            <person name="Hou L."/>
            <person name="Andersen J.H."/>
            <person name="Hansen E.H."/>
            <person name="Altermark B."/>
            <person name="Li C."/>
            <person name="Kuhnert E."/>
            <person name="Cox R.J."/>
            <person name="Crous P.W."/>
            <person name="Spatafora J.W."/>
            <person name="Lail K."/>
            <person name="Amirebrahimi M."/>
            <person name="Lipzen A."/>
            <person name="Pangilinan J."/>
            <person name="Andreopoulos W."/>
            <person name="Hayes R.D."/>
            <person name="Ng V."/>
            <person name="Grigoriev I.V."/>
            <person name="Jackson S.A."/>
            <person name="Sutton T.D.S."/>
            <person name="Dobson A.D.W."/>
            <person name="Rama T."/>
        </authorList>
    </citation>
    <scope>NUCLEOTIDE SEQUENCE</scope>
    <source>
        <strain evidence="1">TRa3180A</strain>
    </source>
</reference>
<protein>
    <submittedName>
        <fullName evidence="1">Uncharacterized protein</fullName>
    </submittedName>
</protein>
<dbReference type="OrthoDB" id="5337145at2759"/>
<proteinExistence type="predicted"/>
<evidence type="ECO:0000313" key="2">
    <source>
        <dbReference type="Proteomes" id="UP000887226"/>
    </source>
</evidence>
<dbReference type="EMBL" id="MU253847">
    <property type="protein sequence ID" value="KAG9245449.1"/>
    <property type="molecule type" value="Genomic_DNA"/>
</dbReference>
<accession>A0A9P7Z4I9</accession>